<dbReference type="Proteomes" id="UP000824120">
    <property type="component" value="Chromosome 11"/>
</dbReference>
<dbReference type="OrthoDB" id="911965at2759"/>
<dbReference type="SUPFAM" id="SSF53756">
    <property type="entry name" value="UDP-Glycosyltransferase/glycogen phosphorylase"/>
    <property type="match status" value="1"/>
</dbReference>
<keyword evidence="2" id="KW-1185">Reference proteome</keyword>
<accession>A0A9J5WFY8</accession>
<proteinExistence type="predicted"/>
<sequence>MGLMPPVVESNIDEKNESWLSIKEWLDEEPKGSMVYIALVSEVMVGLNEINELARGLELSGNRKPSESRNIARIVLPDDFNKRTKGQGIVWKSWVPQLKILSRDSIGGYLTF</sequence>
<name>A0A9J5WFY8_SOLCO</name>
<dbReference type="PANTHER" id="PTHR48045:SF20">
    <property type="entry name" value="UDP-RHAMNOSE:RHAMNOSYLTRANSFERASE 1"/>
    <property type="match status" value="1"/>
</dbReference>
<protein>
    <submittedName>
        <fullName evidence="1">Uncharacterized protein</fullName>
    </submittedName>
</protein>
<evidence type="ECO:0000313" key="1">
    <source>
        <dbReference type="EMBL" id="KAG5574538.1"/>
    </source>
</evidence>
<reference evidence="1 2" key="1">
    <citation type="submission" date="2020-09" db="EMBL/GenBank/DDBJ databases">
        <title>De no assembly of potato wild relative species, Solanum commersonii.</title>
        <authorList>
            <person name="Cho K."/>
        </authorList>
    </citation>
    <scope>NUCLEOTIDE SEQUENCE [LARGE SCALE GENOMIC DNA]</scope>
    <source>
        <strain evidence="1">LZ3.2</strain>
        <tissue evidence="1">Leaf</tissue>
    </source>
</reference>
<comment type="caution">
    <text evidence="1">The sequence shown here is derived from an EMBL/GenBank/DDBJ whole genome shotgun (WGS) entry which is preliminary data.</text>
</comment>
<dbReference type="AlphaFoldDB" id="A0A9J5WFY8"/>
<organism evidence="1 2">
    <name type="scientific">Solanum commersonii</name>
    <name type="common">Commerson's wild potato</name>
    <name type="synonym">Commerson's nightshade</name>
    <dbReference type="NCBI Taxonomy" id="4109"/>
    <lineage>
        <taxon>Eukaryota</taxon>
        <taxon>Viridiplantae</taxon>
        <taxon>Streptophyta</taxon>
        <taxon>Embryophyta</taxon>
        <taxon>Tracheophyta</taxon>
        <taxon>Spermatophyta</taxon>
        <taxon>Magnoliopsida</taxon>
        <taxon>eudicotyledons</taxon>
        <taxon>Gunneridae</taxon>
        <taxon>Pentapetalae</taxon>
        <taxon>asterids</taxon>
        <taxon>lamiids</taxon>
        <taxon>Solanales</taxon>
        <taxon>Solanaceae</taxon>
        <taxon>Solanoideae</taxon>
        <taxon>Solaneae</taxon>
        <taxon>Solanum</taxon>
    </lineage>
</organism>
<dbReference type="Gene3D" id="3.40.50.2000">
    <property type="entry name" value="Glycogen Phosphorylase B"/>
    <property type="match status" value="1"/>
</dbReference>
<gene>
    <name evidence="1" type="ORF">H5410_054672</name>
</gene>
<dbReference type="PANTHER" id="PTHR48045">
    <property type="entry name" value="UDP-GLYCOSYLTRANSFERASE 72B1"/>
    <property type="match status" value="1"/>
</dbReference>
<dbReference type="EMBL" id="JACXVP010000011">
    <property type="protein sequence ID" value="KAG5574538.1"/>
    <property type="molecule type" value="Genomic_DNA"/>
</dbReference>
<evidence type="ECO:0000313" key="2">
    <source>
        <dbReference type="Proteomes" id="UP000824120"/>
    </source>
</evidence>